<dbReference type="CDD" id="cd07962">
    <property type="entry name" value="Anticodon_Ia_Val"/>
    <property type="match status" value="1"/>
</dbReference>
<dbReference type="Gene3D" id="1.10.287.380">
    <property type="entry name" value="Valyl-tRNA synthetase, C-terminal domain"/>
    <property type="match status" value="1"/>
</dbReference>
<keyword evidence="2 9" id="KW-0436">Ligase</keyword>
<feature type="short sequence motif" description="'KMSKS' region" evidence="9">
    <location>
        <begin position="597"/>
        <end position="601"/>
    </location>
</feature>
<dbReference type="RefSeq" id="WP_187716816.1">
    <property type="nucleotide sequence ID" value="NZ_JACTAH010000001.1"/>
</dbReference>
<keyword evidence="6 9" id="KW-0175">Coiled coil</keyword>
<dbReference type="SUPFAM" id="SSF50677">
    <property type="entry name" value="ValRS/IleRS/LeuRS editing domain"/>
    <property type="match status" value="1"/>
</dbReference>
<feature type="binding site" evidence="9">
    <location>
        <position position="600"/>
    </location>
    <ligand>
        <name>ATP</name>
        <dbReference type="ChEBI" id="CHEBI:30616"/>
    </ligand>
</feature>
<dbReference type="PANTHER" id="PTHR11946:SF93">
    <property type="entry name" value="VALINE--TRNA LIGASE, CHLOROPLASTIC_MITOCHONDRIAL 2"/>
    <property type="match status" value="1"/>
</dbReference>
<dbReference type="InterPro" id="IPR002300">
    <property type="entry name" value="aa-tRNA-synth_Ia"/>
</dbReference>
<comment type="domain">
    <text evidence="9">The C-terminal coiled-coil domain is crucial for aminoacylation activity.</text>
</comment>
<evidence type="ECO:0000256" key="7">
    <source>
        <dbReference type="ARBA" id="ARBA00023146"/>
    </source>
</evidence>
<accession>A0ABR9B9A8</accession>
<evidence type="ECO:0000256" key="9">
    <source>
        <dbReference type="HAMAP-Rule" id="MF_02004"/>
    </source>
</evidence>
<dbReference type="PRINTS" id="PR00986">
    <property type="entry name" value="TRNASYNTHVAL"/>
</dbReference>
<dbReference type="Gene3D" id="3.90.740.10">
    <property type="entry name" value="Valyl/Leucyl/Isoleucyl-tRNA synthetase, editing domain"/>
    <property type="match status" value="1"/>
</dbReference>
<feature type="coiled-coil region" evidence="9">
    <location>
        <begin position="922"/>
        <end position="949"/>
    </location>
</feature>
<dbReference type="InterPro" id="IPR002303">
    <property type="entry name" value="Valyl-tRNA_ligase"/>
</dbReference>
<evidence type="ECO:0000256" key="5">
    <source>
        <dbReference type="ARBA" id="ARBA00022917"/>
    </source>
</evidence>
<dbReference type="InterPro" id="IPR009080">
    <property type="entry name" value="tRNAsynth_Ia_anticodon-bd"/>
</dbReference>
<comment type="function">
    <text evidence="9">Catalyzes the attachment of valine to tRNA(Val). As ValRS can inadvertently accommodate and process structurally similar amino acids such as threonine, to avoid such errors, it has a 'posttransfer' editing activity that hydrolyzes mischarged Thr-tRNA(Val) in a tRNA-dependent manner.</text>
</comment>
<dbReference type="InterPro" id="IPR033705">
    <property type="entry name" value="Anticodon_Ia_Val"/>
</dbReference>
<dbReference type="EC" id="6.1.1.9" evidence="9"/>
<evidence type="ECO:0000256" key="2">
    <source>
        <dbReference type="ARBA" id="ARBA00022598"/>
    </source>
</evidence>
<dbReference type="SUPFAM" id="SSF52374">
    <property type="entry name" value="Nucleotidylyl transferase"/>
    <property type="match status" value="1"/>
</dbReference>
<evidence type="ECO:0000259" key="12">
    <source>
        <dbReference type="Pfam" id="PF10458"/>
    </source>
</evidence>
<dbReference type="Gene3D" id="1.10.730.10">
    <property type="entry name" value="Isoleucyl-tRNA Synthetase, Domain 1"/>
    <property type="match status" value="1"/>
</dbReference>
<evidence type="ECO:0000256" key="3">
    <source>
        <dbReference type="ARBA" id="ARBA00022741"/>
    </source>
</evidence>
<dbReference type="InterPro" id="IPR014729">
    <property type="entry name" value="Rossmann-like_a/b/a_fold"/>
</dbReference>
<dbReference type="CDD" id="cd00817">
    <property type="entry name" value="ValRS_core"/>
    <property type="match status" value="1"/>
</dbReference>
<keyword evidence="5 9" id="KW-0648">Protein biosynthesis</keyword>
<comment type="domain">
    <text evidence="9">ValRS has two distinct active sites: one for aminoacylation and one for editing. The misactivated threonine is translocated from the active site to the editing site.</text>
</comment>
<dbReference type="InterPro" id="IPR009008">
    <property type="entry name" value="Val/Leu/Ile-tRNA-synth_edit"/>
</dbReference>
<keyword evidence="4 9" id="KW-0067">ATP-binding</keyword>
<dbReference type="Pfam" id="PF08264">
    <property type="entry name" value="Anticodon_1"/>
    <property type="match status" value="1"/>
</dbReference>
<comment type="caution">
    <text evidence="13">The sequence shown here is derived from an EMBL/GenBank/DDBJ whole genome shotgun (WGS) entry which is preliminary data.</text>
</comment>
<feature type="domain" description="Valyl-tRNA synthetase tRNA-binding arm" evidence="12">
    <location>
        <begin position="924"/>
        <end position="989"/>
    </location>
</feature>
<gene>
    <name evidence="9" type="primary">valS</name>
    <name evidence="13" type="ORF">IFO67_03890</name>
</gene>
<reference evidence="14" key="1">
    <citation type="submission" date="2023-07" db="EMBL/GenBank/DDBJ databases">
        <title>Thauera sp. CAU 1555 isolated from sand of Yaerae Beach.</title>
        <authorList>
            <person name="Kim W."/>
        </authorList>
    </citation>
    <scope>NUCLEOTIDE SEQUENCE [LARGE SCALE GENOMIC DNA]</scope>
    <source>
        <strain evidence="14">CAU 1555</strain>
    </source>
</reference>
<dbReference type="EMBL" id="JACYTO010000001">
    <property type="protein sequence ID" value="MBD8502012.1"/>
    <property type="molecule type" value="Genomic_DNA"/>
</dbReference>
<dbReference type="PANTHER" id="PTHR11946">
    <property type="entry name" value="VALYL-TRNA SYNTHETASES"/>
    <property type="match status" value="1"/>
</dbReference>
<dbReference type="InterPro" id="IPR001412">
    <property type="entry name" value="aa-tRNA-synth_I_CS"/>
</dbReference>
<protein>
    <recommendedName>
        <fullName evidence="9">Valine--tRNA ligase</fullName>
        <ecNumber evidence="9">6.1.1.9</ecNumber>
    </recommendedName>
    <alternativeName>
        <fullName evidence="9">Valyl-tRNA synthetase</fullName>
        <shortName evidence="9">ValRS</shortName>
    </alternativeName>
</protein>
<proteinExistence type="inferred from homology"/>
<dbReference type="GO" id="GO:0004832">
    <property type="term" value="F:valine-tRNA ligase activity"/>
    <property type="evidence" value="ECO:0007669"/>
    <property type="project" value="UniProtKB-EC"/>
</dbReference>
<feature type="short sequence motif" description="'HIGH' region" evidence="9">
    <location>
        <begin position="45"/>
        <end position="55"/>
    </location>
</feature>
<dbReference type="PROSITE" id="PS00178">
    <property type="entry name" value="AA_TRNA_LIGASE_I"/>
    <property type="match status" value="1"/>
</dbReference>
<dbReference type="Pfam" id="PF00133">
    <property type="entry name" value="tRNA-synt_1"/>
    <property type="match status" value="1"/>
</dbReference>
<evidence type="ECO:0000256" key="6">
    <source>
        <dbReference type="ARBA" id="ARBA00023054"/>
    </source>
</evidence>
<evidence type="ECO:0000313" key="14">
    <source>
        <dbReference type="Proteomes" id="UP000603602"/>
    </source>
</evidence>
<dbReference type="HAMAP" id="MF_02004">
    <property type="entry name" value="Val_tRNA_synth_type1"/>
    <property type="match status" value="1"/>
</dbReference>
<evidence type="ECO:0000256" key="8">
    <source>
        <dbReference type="ARBA" id="ARBA00047552"/>
    </source>
</evidence>
<organism evidence="13 14">
    <name type="scientific">Thauera sedimentorum</name>
    <dbReference type="NCBI Taxonomy" id="2767595"/>
    <lineage>
        <taxon>Bacteria</taxon>
        <taxon>Pseudomonadati</taxon>
        <taxon>Pseudomonadota</taxon>
        <taxon>Betaproteobacteria</taxon>
        <taxon>Rhodocyclales</taxon>
        <taxon>Zoogloeaceae</taxon>
        <taxon>Thauera</taxon>
    </lineage>
</organism>
<dbReference type="InterPro" id="IPR013155">
    <property type="entry name" value="M/V/L/I-tRNA-synth_anticd-bd"/>
</dbReference>
<keyword evidence="7 9" id="KW-0030">Aminoacyl-tRNA synthetase</keyword>
<sequence>MELAKSFEPADIERRWYPEWESRGYFDAGLDTSNPNAFCILLPPPNVTGTLHMGHGFNQTIMDALTRYHRMRGDNTLWQPGTDHAGIATQIVVERQLDAQGVSRHDLGREKFLEKVWEWKEYSGGTITRQMRRLGTSPDWKRERFTMDEGLSKTVTETFVRLYNEGLIYRGKRLVNWDPKLGTAVSDLEVVSEEEDGKLYHILYPFSEGPIGELKGLTVATTRPETLLGDVAVMVHPEDERYAHLIGKTVALPLTGRHIPIIADDYVDREFGTGCVKVTPAHDFNDYAVGQRHKLDMIVVLTLEGAVPVEAEVFDTQGQAKGRVAMPAGIAGLDRVPARDKTVAELEALGLMLEIKAHKLQVPRGDRTNVVIEPMLTDQWFVAMSKPGADGKSITEKALECVASGEIKFYPENWINTYNQWLNNIQDWCISRQLWWGHRIPAWYDEEGRIYVAANEEEAIHAWKADLEAEIGKLQAEVAARQSQGQTAEQYPELAQRLAVLHARHEEGRLRQEDDVLDTWYSSALWPFSTLDWTPEWPAKSNDALDLYLPSTVLVTGFDIIFFWVARMVMMTKHITGKIPFKHVYVHGLIRDAEGQKMSKSKGNVLDPIDLIDGISLDELVQKRTFGLMNPKQAQSIEKKTRKEFPEGIPAFGTDALRFTFASLASPGRDIKFDLARCEGYRNFCNKLWNATRFVLMNCEGQDCGIDAADGDLEFSFADRWVVSRLQRTETEVAEQFEAYRFDLAAKTVYEFVWDEYCDWYLEMAKIQIQTGSPAQQRATRRTLLRVLETVLRLAHPLIPFITEELWQTVAPLAGRKEADSLMLARYPQADAARIDEAAEAQVVELKHLVHACRNLRGEMNISPAQRLPLLAAGNAASLQAFVPYLAGLAKLSEVELVADIPADALAPVAVVNETRLMLKVEIDVAAERERLAKEIARLEGEIAKAEGKLGNASFVERAPAAVVAQERERLAGFSATLAQLKPQLDKLAGR</sequence>
<evidence type="ECO:0000256" key="1">
    <source>
        <dbReference type="ARBA" id="ARBA00022490"/>
    </source>
</evidence>
<evidence type="ECO:0000259" key="11">
    <source>
        <dbReference type="Pfam" id="PF08264"/>
    </source>
</evidence>
<evidence type="ECO:0000313" key="13">
    <source>
        <dbReference type="EMBL" id="MBD8502012.1"/>
    </source>
</evidence>
<dbReference type="InterPro" id="IPR037118">
    <property type="entry name" value="Val-tRNA_synth_C_sf"/>
</dbReference>
<feature type="domain" description="Methionyl/Valyl/Leucyl/Isoleucyl-tRNA synthetase anticodon-binding" evidence="11">
    <location>
        <begin position="719"/>
        <end position="869"/>
    </location>
</feature>
<keyword evidence="14" id="KW-1185">Reference proteome</keyword>
<dbReference type="InterPro" id="IPR010978">
    <property type="entry name" value="tRNA-bd_arm"/>
</dbReference>
<dbReference type="Pfam" id="PF10458">
    <property type="entry name" value="Val_tRNA-synt_C"/>
    <property type="match status" value="1"/>
</dbReference>
<evidence type="ECO:0000259" key="10">
    <source>
        <dbReference type="Pfam" id="PF00133"/>
    </source>
</evidence>
<keyword evidence="3 9" id="KW-0547">Nucleotide-binding</keyword>
<dbReference type="SUPFAM" id="SSF47323">
    <property type="entry name" value="Anticodon-binding domain of a subclass of class I aminoacyl-tRNA synthetases"/>
    <property type="match status" value="1"/>
</dbReference>
<dbReference type="NCBIfam" id="TIGR00422">
    <property type="entry name" value="valS"/>
    <property type="match status" value="1"/>
</dbReference>
<keyword evidence="1 9" id="KW-0963">Cytoplasm</keyword>
<dbReference type="NCBIfam" id="NF004349">
    <property type="entry name" value="PRK05729.1"/>
    <property type="match status" value="1"/>
</dbReference>
<comment type="subunit">
    <text evidence="9">Monomer.</text>
</comment>
<dbReference type="InterPro" id="IPR019499">
    <property type="entry name" value="Val-tRNA_synth_tRNA-bd"/>
</dbReference>
<dbReference type="SUPFAM" id="SSF46589">
    <property type="entry name" value="tRNA-binding arm"/>
    <property type="match status" value="1"/>
</dbReference>
<comment type="subcellular location">
    <subcellularLocation>
        <location evidence="9">Cytoplasm</location>
    </subcellularLocation>
</comment>
<comment type="similarity">
    <text evidence="9">Belongs to the class-I aminoacyl-tRNA synthetase family. ValS type 1 subfamily.</text>
</comment>
<name>A0ABR9B9A8_9RHOO</name>
<comment type="catalytic activity">
    <reaction evidence="8 9">
        <text>tRNA(Val) + L-valine + ATP = L-valyl-tRNA(Val) + AMP + diphosphate</text>
        <dbReference type="Rhea" id="RHEA:10704"/>
        <dbReference type="Rhea" id="RHEA-COMP:9672"/>
        <dbReference type="Rhea" id="RHEA-COMP:9708"/>
        <dbReference type="ChEBI" id="CHEBI:30616"/>
        <dbReference type="ChEBI" id="CHEBI:33019"/>
        <dbReference type="ChEBI" id="CHEBI:57762"/>
        <dbReference type="ChEBI" id="CHEBI:78442"/>
        <dbReference type="ChEBI" id="CHEBI:78537"/>
        <dbReference type="ChEBI" id="CHEBI:456215"/>
        <dbReference type="EC" id="6.1.1.9"/>
    </reaction>
</comment>
<dbReference type="Gene3D" id="3.40.50.620">
    <property type="entry name" value="HUPs"/>
    <property type="match status" value="2"/>
</dbReference>
<dbReference type="Proteomes" id="UP000603602">
    <property type="component" value="Unassembled WGS sequence"/>
</dbReference>
<feature type="domain" description="Aminoacyl-tRNA synthetase class Ia" evidence="10">
    <location>
        <begin position="16"/>
        <end position="674"/>
    </location>
</feature>
<evidence type="ECO:0000256" key="4">
    <source>
        <dbReference type="ARBA" id="ARBA00022840"/>
    </source>
</evidence>